<keyword evidence="6" id="KW-1185">Reference proteome</keyword>
<proteinExistence type="predicted"/>
<evidence type="ECO:0000313" key="6">
    <source>
        <dbReference type="Proteomes" id="UP000694580"/>
    </source>
</evidence>
<reference evidence="5 6" key="1">
    <citation type="submission" date="2020-06" db="EMBL/GenBank/DDBJ databases">
        <authorList>
            <consortium name="Wellcome Sanger Institute Data Sharing"/>
        </authorList>
    </citation>
    <scope>NUCLEOTIDE SEQUENCE [LARGE SCALE GENOMIC DNA]</scope>
</reference>
<evidence type="ECO:0000259" key="4">
    <source>
        <dbReference type="PROSITE" id="PS50835"/>
    </source>
</evidence>
<evidence type="ECO:0000256" key="3">
    <source>
        <dbReference type="ARBA" id="ARBA00023319"/>
    </source>
</evidence>
<dbReference type="InterPro" id="IPR007110">
    <property type="entry name" value="Ig-like_dom"/>
</dbReference>
<dbReference type="Gene3D" id="2.60.40.10">
    <property type="entry name" value="Immunoglobulins"/>
    <property type="match status" value="2"/>
</dbReference>
<keyword evidence="3" id="KW-0393">Immunoglobulin domain</keyword>
<evidence type="ECO:0000313" key="5">
    <source>
        <dbReference type="Ensembl" id="ENSDCDP00010052753.1"/>
    </source>
</evidence>
<dbReference type="InterPro" id="IPR003599">
    <property type="entry name" value="Ig_sub"/>
</dbReference>
<dbReference type="PANTHER" id="PTHR47633:SF4">
    <property type="entry name" value="MYOPALLADIN ISOFORM X1"/>
    <property type="match status" value="1"/>
</dbReference>
<dbReference type="SMART" id="SM00409">
    <property type="entry name" value="IG"/>
    <property type="match status" value="2"/>
</dbReference>
<dbReference type="Pfam" id="PF07679">
    <property type="entry name" value="I-set"/>
    <property type="match status" value="2"/>
</dbReference>
<feature type="domain" description="Ig-like" evidence="4">
    <location>
        <begin position="132"/>
        <end position="221"/>
    </location>
</feature>
<protein>
    <recommendedName>
        <fullName evidence="4">Ig-like domain-containing protein</fullName>
    </recommendedName>
</protein>
<dbReference type="SUPFAM" id="SSF48726">
    <property type="entry name" value="Immunoglobulin"/>
    <property type="match status" value="2"/>
</dbReference>
<dbReference type="AlphaFoldDB" id="A0AAY4E528"/>
<reference evidence="5" key="2">
    <citation type="submission" date="2025-08" db="UniProtKB">
        <authorList>
            <consortium name="Ensembl"/>
        </authorList>
    </citation>
    <scope>IDENTIFICATION</scope>
</reference>
<keyword evidence="2" id="KW-0963">Cytoplasm</keyword>
<dbReference type="PROSITE" id="PS51257">
    <property type="entry name" value="PROKAR_LIPOPROTEIN"/>
    <property type="match status" value="1"/>
</dbReference>
<reference evidence="5" key="3">
    <citation type="submission" date="2025-09" db="UniProtKB">
        <authorList>
            <consortium name="Ensembl"/>
        </authorList>
    </citation>
    <scope>IDENTIFICATION</scope>
</reference>
<organism evidence="5 6">
    <name type="scientific">Denticeps clupeoides</name>
    <name type="common">denticle herring</name>
    <dbReference type="NCBI Taxonomy" id="299321"/>
    <lineage>
        <taxon>Eukaryota</taxon>
        <taxon>Metazoa</taxon>
        <taxon>Chordata</taxon>
        <taxon>Craniata</taxon>
        <taxon>Vertebrata</taxon>
        <taxon>Euteleostomi</taxon>
        <taxon>Actinopterygii</taxon>
        <taxon>Neopterygii</taxon>
        <taxon>Teleostei</taxon>
        <taxon>Clupei</taxon>
        <taxon>Clupeiformes</taxon>
        <taxon>Denticipitoidei</taxon>
        <taxon>Denticipitidae</taxon>
        <taxon>Denticeps</taxon>
    </lineage>
</organism>
<comment type="subcellular location">
    <subcellularLocation>
        <location evidence="1">Cytoplasm</location>
    </subcellularLocation>
</comment>
<dbReference type="GeneTree" id="ENSGT00940000160123"/>
<dbReference type="GO" id="GO:0005737">
    <property type="term" value="C:cytoplasm"/>
    <property type="evidence" value="ECO:0007669"/>
    <property type="project" value="UniProtKB-SubCell"/>
</dbReference>
<dbReference type="PROSITE" id="PS50835">
    <property type="entry name" value="IG_LIKE"/>
    <property type="match status" value="1"/>
</dbReference>
<sequence>MSCKLSSDSTQGVWSKDGEQVQNAVFICSCHFPSNRPKSDVPELDPDELHRFSKPVIVKAGQNASFKMTFAPQDSLEIRWFKDGVGLQEGGGVKIQKEPSHSRLLMKECLRSDSGEIKILLKNPFGSVEAIPPSILVPLKVHTPPKGYQCYMTCAIRGCPAPHVSWYLDGICISGDKHYYITNAHGVCSMYILRVSTSDSGEYKVVAVNSHGKAECSTKLRVKGMDSQSINQSILFMQRF</sequence>
<name>A0AAY4E528_9TELE</name>
<dbReference type="Ensembl" id="ENSDCDT00010063244.1">
    <property type="protein sequence ID" value="ENSDCDP00010052753.1"/>
    <property type="gene ID" value="ENSDCDG00010030774.1"/>
</dbReference>
<dbReference type="PANTHER" id="PTHR47633">
    <property type="entry name" value="IMMUNOGLOBULIN"/>
    <property type="match status" value="1"/>
</dbReference>
<evidence type="ECO:0000256" key="2">
    <source>
        <dbReference type="ARBA" id="ARBA00022490"/>
    </source>
</evidence>
<dbReference type="InterPro" id="IPR036179">
    <property type="entry name" value="Ig-like_dom_sf"/>
</dbReference>
<accession>A0AAY4E528</accession>
<dbReference type="FunFam" id="2.60.40.10:FF:000425">
    <property type="entry name" value="Myosin light chain kinase"/>
    <property type="match status" value="1"/>
</dbReference>
<dbReference type="InterPro" id="IPR013783">
    <property type="entry name" value="Ig-like_fold"/>
</dbReference>
<dbReference type="Proteomes" id="UP000694580">
    <property type="component" value="Chromosome 12"/>
</dbReference>
<dbReference type="InterPro" id="IPR013098">
    <property type="entry name" value="Ig_I-set"/>
</dbReference>
<evidence type="ECO:0000256" key="1">
    <source>
        <dbReference type="ARBA" id="ARBA00004496"/>
    </source>
</evidence>